<organism evidence="2">
    <name type="scientific">Oppiella nova</name>
    <dbReference type="NCBI Taxonomy" id="334625"/>
    <lineage>
        <taxon>Eukaryota</taxon>
        <taxon>Metazoa</taxon>
        <taxon>Ecdysozoa</taxon>
        <taxon>Arthropoda</taxon>
        <taxon>Chelicerata</taxon>
        <taxon>Arachnida</taxon>
        <taxon>Acari</taxon>
        <taxon>Acariformes</taxon>
        <taxon>Sarcoptiformes</taxon>
        <taxon>Oribatida</taxon>
        <taxon>Brachypylina</taxon>
        <taxon>Oppioidea</taxon>
        <taxon>Oppiidae</taxon>
        <taxon>Oppiella</taxon>
    </lineage>
</organism>
<dbReference type="Pfam" id="PF15249">
    <property type="entry name" value="GLTSCR1"/>
    <property type="match status" value="1"/>
</dbReference>
<feature type="non-terminal residue" evidence="2">
    <location>
        <position position="1"/>
    </location>
</feature>
<evidence type="ECO:0000259" key="1">
    <source>
        <dbReference type="Pfam" id="PF15249"/>
    </source>
</evidence>
<dbReference type="InterPro" id="IPR015671">
    <property type="entry name" value="GSCR1_dom"/>
</dbReference>
<dbReference type="AlphaFoldDB" id="A0A7R9R1C8"/>
<evidence type="ECO:0000313" key="2">
    <source>
        <dbReference type="EMBL" id="CAD7666135.1"/>
    </source>
</evidence>
<accession>A0A7R9R1C8</accession>
<protein>
    <recommendedName>
        <fullName evidence="1">GLTSCR protein conserved domain-containing protein</fullName>
    </recommendedName>
</protein>
<keyword evidence="3" id="KW-1185">Reference proteome</keyword>
<name>A0A7R9R1C8_9ACAR</name>
<dbReference type="InterPro" id="IPR052438">
    <property type="entry name" value="Chromatin_remod/trans_coact"/>
</dbReference>
<dbReference type="EMBL" id="CAJPVJ010052272">
    <property type="protein sequence ID" value="CAG2183257.1"/>
    <property type="molecule type" value="Genomic_DNA"/>
</dbReference>
<gene>
    <name evidence="2" type="ORF">ONB1V03_LOCUS22678</name>
</gene>
<proteinExistence type="predicted"/>
<reference evidence="2" key="1">
    <citation type="submission" date="2020-11" db="EMBL/GenBank/DDBJ databases">
        <authorList>
            <person name="Tran Van P."/>
        </authorList>
    </citation>
    <scope>NUCLEOTIDE SEQUENCE</scope>
</reference>
<dbReference type="GO" id="GO:0045893">
    <property type="term" value="P:positive regulation of DNA-templated transcription"/>
    <property type="evidence" value="ECO:0007669"/>
    <property type="project" value="TreeGrafter"/>
</dbReference>
<dbReference type="PANTHER" id="PTHR15572:SF0">
    <property type="entry name" value="GLUTAMINE-RICH PROTEIN-RELATED"/>
    <property type="match status" value="1"/>
</dbReference>
<feature type="non-terminal residue" evidence="2">
    <location>
        <position position="142"/>
    </location>
</feature>
<dbReference type="GO" id="GO:0016514">
    <property type="term" value="C:SWI/SNF complex"/>
    <property type="evidence" value="ECO:0007669"/>
    <property type="project" value="TreeGrafter"/>
</dbReference>
<dbReference type="EMBL" id="OC967097">
    <property type="protein sequence ID" value="CAD7666135.1"/>
    <property type="molecule type" value="Genomic_DNA"/>
</dbReference>
<dbReference type="Proteomes" id="UP000728032">
    <property type="component" value="Unassembled WGS sequence"/>
</dbReference>
<evidence type="ECO:0000313" key="3">
    <source>
        <dbReference type="Proteomes" id="UP000728032"/>
    </source>
</evidence>
<dbReference type="PANTHER" id="PTHR15572">
    <property type="entry name" value="GLIOMA TUMOR SUPPRESSOR CANDIDATE REGION GENE 1"/>
    <property type="match status" value="1"/>
</dbReference>
<feature type="domain" description="GLTSCR protein conserved" evidence="1">
    <location>
        <begin position="37"/>
        <end position="137"/>
    </location>
</feature>
<dbReference type="OrthoDB" id="6515463at2759"/>
<sequence length="142" mass="16583">TTSTTTKTSIIKNDLHLDKERRNAKVLKSIQQQLNVDQNAALKPDTKRPFNSRDDACKRLLRYHVFNAPVMSTSDMDKSDQLFEKVSQHLLQKKQQLFDKFRVLLLKQSMKETNSAEHVMIDRMFINDEMNSLKTDRETVAE</sequence>